<name>A0ABN3PYW7_9ACTN</name>
<dbReference type="InterPro" id="IPR003838">
    <property type="entry name" value="ABC3_permease_C"/>
</dbReference>
<evidence type="ECO:0000256" key="7">
    <source>
        <dbReference type="SAM" id="Phobius"/>
    </source>
</evidence>
<feature type="domain" description="ABC3 transporter permease C-terminal" evidence="8">
    <location>
        <begin position="699"/>
        <end position="810"/>
    </location>
</feature>
<keyword evidence="5 7" id="KW-0472">Membrane</keyword>
<evidence type="ECO:0000256" key="6">
    <source>
        <dbReference type="ARBA" id="ARBA00038076"/>
    </source>
</evidence>
<evidence type="ECO:0000256" key="1">
    <source>
        <dbReference type="ARBA" id="ARBA00004651"/>
    </source>
</evidence>
<feature type="transmembrane region" description="Helical" evidence="7">
    <location>
        <begin position="259"/>
        <end position="286"/>
    </location>
</feature>
<comment type="subcellular location">
    <subcellularLocation>
        <location evidence="1">Cell membrane</location>
        <topology evidence="1">Multi-pass membrane protein</topology>
    </subcellularLocation>
</comment>
<comment type="similarity">
    <text evidence="6">Belongs to the ABC-4 integral membrane protein family.</text>
</comment>
<feature type="transmembrane region" description="Helical" evidence="7">
    <location>
        <begin position="314"/>
        <end position="333"/>
    </location>
</feature>
<feature type="domain" description="ABC3 transporter permease C-terminal" evidence="8">
    <location>
        <begin position="268"/>
        <end position="378"/>
    </location>
</feature>
<feature type="transmembrane region" description="Helical" evidence="7">
    <location>
        <begin position="696"/>
        <end position="719"/>
    </location>
</feature>
<evidence type="ECO:0000256" key="4">
    <source>
        <dbReference type="ARBA" id="ARBA00022989"/>
    </source>
</evidence>
<sequence length="820" mass="83514">MFSLALSTLRHRRAAFAGAFVALFCAAALVTACGMLMDTGLRGKVAPKRYAGAPVVVAGDPQSHFLKDKGEGEFKRKSKPNTARAWIPEATAARLRALPGVRSVVTEVTFPVVVSGGGAVDGHGWESAALTPFTLKAGRAPAATDEIVVDAASGRSVGAKVNVLTSLGAGTYRVVGVTAQRLDNQTVMFFATAEARRLAARPGQVNAIGVWPANADAIGTTAAAVRDAMRETTAGASVQTGKGRGRVEFLGSDSGRVKLISMGAALGGTSLIVALLAVVGTFGLAIQQRERELALLRAIAATPRQLRRLIGREALLVGLGATIPGAVAGLFLGSRLHAAFADLDAIPANLPLVVGPFAPIVAVTVTVAAAWLAARISARRVARLRPVEALGEAALAPARMPWLRIVAGTVVLAGAVVLTIVLRSVHTEAGSGPLTPVTALLYATSVGLLGPVLARAAVGLVALPLRVSGGIGGLAAANLRTGARRLAAVITPLTLMIALASTLLFAQTTVEGAADSQAEAGNVADFVLGPAVPSPAAEAVRRVHGVRAVTEVLHSRVRSANSPYSVQGVTPAGLTHTMDLDVRSGSLDAFGDGTMAVRESLGIKVGDRKSFSMADGTPVTLRVVAVYKRGLGFGDFTLPHALVAAHVDVPMGTVLVSAPGVSRAALSKATAAYPGLGVQERATAPDKASGGTAVNYLSLGLIVAFAAISMVNTLAMAIAGRVRELALLRLAGATRRQVLRTLRLETWVVTLIATVLGTAIAFVTLTAFSVGMTGSATPHIPAAGYAGIVGGSALLALLATTVPARVALRSAPAGVIAARE</sequence>
<dbReference type="PANTHER" id="PTHR30572:SF4">
    <property type="entry name" value="ABC TRANSPORTER PERMEASE YTRF"/>
    <property type="match status" value="1"/>
</dbReference>
<evidence type="ECO:0000259" key="8">
    <source>
        <dbReference type="Pfam" id="PF02687"/>
    </source>
</evidence>
<reference evidence="9 10" key="1">
    <citation type="journal article" date="2019" name="Int. J. Syst. Evol. Microbiol.">
        <title>The Global Catalogue of Microorganisms (GCM) 10K type strain sequencing project: providing services to taxonomists for standard genome sequencing and annotation.</title>
        <authorList>
            <consortium name="The Broad Institute Genomics Platform"/>
            <consortium name="The Broad Institute Genome Sequencing Center for Infectious Disease"/>
            <person name="Wu L."/>
            <person name="Ma J."/>
        </authorList>
    </citation>
    <scope>NUCLEOTIDE SEQUENCE [LARGE SCALE GENOMIC DNA]</scope>
    <source>
        <strain evidence="9 10">JCM 6833</strain>
    </source>
</reference>
<organism evidence="9 10">
    <name type="scientific">Actinomadura fulvescens</name>
    <dbReference type="NCBI Taxonomy" id="46160"/>
    <lineage>
        <taxon>Bacteria</taxon>
        <taxon>Bacillati</taxon>
        <taxon>Actinomycetota</taxon>
        <taxon>Actinomycetes</taxon>
        <taxon>Streptosporangiales</taxon>
        <taxon>Thermomonosporaceae</taxon>
        <taxon>Actinomadura</taxon>
    </lineage>
</organism>
<keyword evidence="2" id="KW-1003">Cell membrane</keyword>
<evidence type="ECO:0000313" key="10">
    <source>
        <dbReference type="Proteomes" id="UP001501509"/>
    </source>
</evidence>
<feature type="transmembrane region" description="Helical" evidence="7">
    <location>
        <begin position="353"/>
        <end position="374"/>
    </location>
</feature>
<proteinExistence type="inferred from homology"/>
<dbReference type="Pfam" id="PF02687">
    <property type="entry name" value="FtsX"/>
    <property type="match status" value="2"/>
</dbReference>
<feature type="transmembrane region" description="Helical" evidence="7">
    <location>
        <begin position="486"/>
        <end position="506"/>
    </location>
</feature>
<evidence type="ECO:0000256" key="5">
    <source>
        <dbReference type="ARBA" id="ARBA00023136"/>
    </source>
</evidence>
<evidence type="ECO:0000313" key="9">
    <source>
        <dbReference type="EMBL" id="GAA2608686.1"/>
    </source>
</evidence>
<accession>A0ABN3PYW7</accession>
<evidence type="ECO:0000256" key="3">
    <source>
        <dbReference type="ARBA" id="ARBA00022692"/>
    </source>
</evidence>
<dbReference type="EMBL" id="BAAATD010000006">
    <property type="protein sequence ID" value="GAA2608686.1"/>
    <property type="molecule type" value="Genomic_DNA"/>
</dbReference>
<keyword evidence="4 7" id="KW-1133">Transmembrane helix</keyword>
<comment type="caution">
    <text evidence="9">The sequence shown here is derived from an EMBL/GenBank/DDBJ whole genome shotgun (WGS) entry which is preliminary data.</text>
</comment>
<feature type="transmembrane region" description="Helical" evidence="7">
    <location>
        <begin position="746"/>
        <end position="770"/>
    </location>
</feature>
<evidence type="ECO:0000256" key="2">
    <source>
        <dbReference type="ARBA" id="ARBA00022475"/>
    </source>
</evidence>
<dbReference type="PANTHER" id="PTHR30572">
    <property type="entry name" value="MEMBRANE COMPONENT OF TRANSPORTER-RELATED"/>
    <property type="match status" value="1"/>
</dbReference>
<feature type="transmembrane region" description="Helical" evidence="7">
    <location>
        <begin position="442"/>
        <end position="465"/>
    </location>
</feature>
<gene>
    <name evidence="9" type="ORF">GCM10010411_48640</name>
</gene>
<dbReference type="InterPro" id="IPR050250">
    <property type="entry name" value="Macrolide_Exporter_MacB"/>
</dbReference>
<keyword evidence="3 7" id="KW-0812">Transmembrane</keyword>
<protein>
    <submittedName>
        <fullName evidence="9">FtsX-like permease family protein</fullName>
    </submittedName>
</protein>
<keyword evidence="10" id="KW-1185">Reference proteome</keyword>
<dbReference type="RefSeq" id="WP_344544354.1">
    <property type="nucleotide sequence ID" value="NZ_BAAATD010000006.1"/>
</dbReference>
<feature type="transmembrane region" description="Helical" evidence="7">
    <location>
        <begin position="782"/>
        <end position="802"/>
    </location>
</feature>
<feature type="transmembrane region" description="Helical" evidence="7">
    <location>
        <begin position="402"/>
        <end position="422"/>
    </location>
</feature>
<dbReference type="Proteomes" id="UP001501509">
    <property type="component" value="Unassembled WGS sequence"/>
</dbReference>